<keyword evidence="4 7" id="KW-0067">ATP-binding</keyword>
<evidence type="ECO:0000259" key="6">
    <source>
        <dbReference type="PROSITE" id="PS50893"/>
    </source>
</evidence>
<dbReference type="Gene3D" id="3.40.50.300">
    <property type="entry name" value="P-loop containing nucleotide triphosphate hydrolases"/>
    <property type="match status" value="1"/>
</dbReference>
<comment type="subcellular location">
    <subcellularLocation>
        <location evidence="1">Cell membrane</location>
        <topology evidence="1">Peripheral membrane protein</topology>
    </subcellularLocation>
</comment>
<dbReference type="Proteomes" id="UP001602013">
    <property type="component" value="Unassembled WGS sequence"/>
</dbReference>
<gene>
    <name evidence="7" type="ORF">ACFYXI_15590</name>
</gene>
<keyword evidence="8" id="KW-1185">Reference proteome</keyword>
<feature type="domain" description="ABC transporter" evidence="6">
    <location>
        <begin position="19"/>
        <end position="242"/>
    </location>
</feature>
<sequence>MSVDDESGAAALGSSRPAARIRGLRKVYGGVVALHGLDLDVVPGSVVGLIGPNGAGKTTAVRCIAGLLKPDSGEVSIAPSSTPGKSPVAIAAQEIELYPGLPVEMNLTFFSELSGVADAERVLAELTEELELGPLLGKLPKDLSIGQQRLVHVAAALVATPELLLLDEPTAALDVGARETLLAAVARRRAAGVAVLLSSHQLQEVETTCDSIVMINHGEVIAAGNVDDLIGEHGGGRIELTVDGKVEVVDGDDVAAAIDQVMATGGRLEAVNVIKPSLETVFMSLTGMRSTDVEAS</sequence>
<evidence type="ECO:0000256" key="2">
    <source>
        <dbReference type="ARBA" id="ARBA00022448"/>
    </source>
</evidence>
<evidence type="ECO:0000313" key="7">
    <source>
        <dbReference type="EMBL" id="MFF3667021.1"/>
    </source>
</evidence>
<dbReference type="PANTHER" id="PTHR42711">
    <property type="entry name" value="ABC TRANSPORTER ATP-BINDING PROTEIN"/>
    <property type="match status" value="1"/>
</dbReference>
<accession>A0ABW6SPX9</accession>
<dbReference type="InterPro" id="IPR027417">
    <property type="entry name" value="P-loop_NTPase"/>
</dbReference>
<keyword evidence="5" id="KW-0046">Antibiotic resistance</keyword>
<evidence type="ECO:0000313" key="8">
    <source>
        <dbReference type="Proteomes" id="UP001602013"/>
    </source>
</evidence>
<evidence type="ECO:0000256" key="1">
    <source>
        <dbReference type="ARBA" id="ARBA00004202"/>
    </source>
</evidence>
<protein>
    <submittedName>
        <fullName evidence="7">ABC transporter ATP-binding protein</fullName>
    </submittedName>
</protein>
<dbReference type="PROSITE" id="PS50893">
    <property type="entry name" value="ABC_TRANSPORTER_2"/>
    <property type="match status" value="1"/>
</dbReference>
<evidence type="ECO:0000256" key="3">
    <source>
        <dbReference type="ARBA" id="ARBA00022741"/>
    </source>
</evidence>
<comment type="caution">
    <text evidence="7">The sequence shown here is derived from an EMBL/GenBank/DDBJ whole genome shotgun (WGS) entry which is preliminary data.</text>
</comment>
<keyword evidence="3" id="KW-0547">Nucleotide-binding</keyword>
<dbReference type="InterPro" id="IPR050763">
    <property type="entry name" value="ABC_transporter_ATP-binding"/>
</dbReference>
<dbReference type="GO" id="GO:0005524">
    <property type="term" value="F:ATP binding"/>
    <property type="evidence" value="ECO:0007669"/>
    <property type="project" value="UniProtKB-KW"/>
</dbReference>
<dbReference type="Pfam" id="PF00005">
    <property type="entry name" value="ABC_tran"/>
    <property type="match status" value="1"/>
</dbReference>
<dbReference type="InterPro" id="IPR003593">
    <property type="entry name" value="AAA+_ATPase"/>
</dbReference>
<evidence type="ECO:0000256" key="5">
    <source>
        <dbReference type="ARBA" id="ARBA00023251"/>
    </source>
</evidence>
<dbReference type="CDD" id="cd03230">
    <property type="entry name" value="ABC_DR_subfamily_A"/>
    <property type="match status" value="1"/>
</dbReference>
<dbReference type="RefSeq" id="WP_067134649.1">
    <property type="nucleotide sequence ID" value="NZ_BBYJ01000013.1"/>
</dbReference>
<proteinExistence type="predicted"/>
<dbReference type="InterPro" id="IPR003439">
    <property type="entry name" value="ABC_transporter-like_ATP-bd"/>
</dbReference>
<dbReference type="SUPFAM" id="SSF52540">
    <property type="entry name" value="P-loop containing nucleoside triphosphate hydrolases"/>
    <property type="match status" value="1"/>
</dbReference>
<organism evidence="7 8">
    <name type="scientific">Microtetraspora malaysiensis</name>
    <dbReference type="NCBI Taxonomy" id="161358"/>
    <lineage>
        <taxon>Bacteria</taxon>
        <taxon>Bacillati</taxon>
        <taxon>Actinomycetota</taxon>
        <taxon>Actinomycetes</taxon>
        <taxon>Streptosporangiales</taxon>
        <taxon>Streptosporangiaceae</taxon>
        <taxon>Microtetraspora</taxon>
    </lineage>
</organism>
<reference evidence="7 8" key="1">
    <citation type="submission" date="2024-10" db="EMBL/GenBank/DDBJ databases">
        <title>The Natural Products Discovery Center: Release of the First 8490 Sequenced Strains for Exploring Actinobacteria Biosynthetic Diversity.</title>
        <authorList>
            <person name="Kalkreuter E."/>
            <person name="Kautsar S.A."/>
            <person name="Yang D."/>
            <person name="Bader C.D."/>
            <person name="Teijaro C.N."/>
            <person name="Fluegel L."/>
            <person name="Davis C.M."/>
            <person name="Simpson J.R."/>
            <person name="Lauterbach L."/>
            <person name="Steele A.D."/>
            <person name="Gui C."/>
            <person name="Meng S."/>
            <person name="Li G."/>
            <person name="Viehrig K."/>
            <person name="Ye F."/>
            <person name="Su P."/>
            <person name="Kiefer A.F."/>
            <person name="Nichols A."/>
            <person name="Cepeda A.J."/>
            <person name="Yan W."/>
            <person name="Fan B."/>
            <person name="Jiang Y."/>
            <person name="Adhikari A."/>
            <person name="Zheng C.-J."/>
            <person name="Schuster L."/>
            <person name="Cowan T.M."/>
            <person name="Smanski M.J."/>
            <person name="Chevrette M.G."/>
            <person name="De Carvalho L.P.S."/>
            <person name="Shen B."/>
        </authorList>
    </citation>
    <scope>NUCLEOTIDE SEQUENCE [LARGE SCALE GENOMIC DNA]</scope>
    <source>
        <strain evidence="7 8">NPDC002173</strain>
    </source>
</reference>
<dbReference type="EMBL" id="JBIASD010000009">
    <property type="protein sequence ID" value="MFF3667021.1"/>
    <property type="molecule type" value="Genomic_DNA"/>
</dbReference>
<name>A0ABW6SPX9_9ACTN</name>
<dbReference type="SMART" id="SM00382">
    <property type="entry name" value="AAA"/>
    <property type="match status" value="1"/>
</dbReference>
<keyword evidence="2" id="KW-0813">Transport</keyword>
<evidence type="ECO:0000256" key="4">
    <source>
        <dbReference type="ARBA" id="ARBA00022840"/>
    </source>
</evidence>
<dbReference type="PANTHER" id="PTHR42711:SF19">
    <property type="entry name" value="DOXORUBICIN RESISTANCE ATP-BINDING PROTEIN DRRA"/>
    <property type="match status" value="1"/>
</dbReference>